<accession>A0A3R8NZX3</accession>
<evidence type="ECO:0000313" key="3">
    <source>
        <dbReference type="Proteomes" id="UP000274515"/>
    </source>
</evidence>
<reference evidence="2 3" key="1">
    <citation type="submission" date="2018-11" db="EMBL/GenBank/DDBJ databases">
        <title>Saccharopolyspora rhizosphaerae sp. nov., an actinomycete isolated from rhizosphere soil in Thailand.</title>
        <authorList>
            <person name="Intra B."/>
            <person name="Euanorasetr J."/>
            <person name="Take A."/>
            <person name="Inahashi Y."/>
            <person name="Mori M."/>
            <person name="Panbangred W."/>
            <person name="Matsumoto A."/>
        </authorList>
    </citation>
    <scope>NUCLEOTIDE SEQUENCE [LARGE SCALE GENOMIC DNA]</scope>
    <source>
        <strain evidence="2 3">H219</strain>
    </source>
</reference>
<dbReference type="Gene3D" id="3.50.50.60">
    <property type="entry name" value="FAD/NAD(P)-binding domain"/>
    <property type="match status" value="1"/>
</dbReference>
<dbReference type="SUPFAM" id="SSF51905">
    <property type="entry name" value="FAD/NAD(P)-binding domain"/>
    <property type="match status" value="1"/>
</dbReference>
<comment type="caution">
    <text evidence="2">The sequence shown here is derived from an EMBL/GenBank/DDBJ whole genome shotgun (WGS) entry which is preliminary data.</text>
</comment>
<dbReference type="Proteomes" id="UP000274515">
    <property type="component" value="Unassembled WGS sequence"/>
</dbReference>
<dbReference type="RefSeq" id="WP_125090236.1">
    <property type="nucleotide sequence ID" value="NZ_RSAA01000010.1"/>
</dbReference>
<dbReference type="PANTHER" id="PTHR42923">
    <property type="entry name" value="PROTOPORPHYRINOGEN OXIDASE"/>
    <property type="match status" value="1"/>
</dbReference>
<dbReference type="PANTHER" id="PTHR42923:SF43">
    <property type="entry name" value="AMINE OXIDASE"/>
    <property type="match status" value="1"/>
</dbReference>
<evidence type="ECO:0000259" key="1">
    <source>
        <dbReference type="Pfam" id="PF01593"/>
    </source>
</evidence>
<gene>
    <name evidence="2" type="ORF">EIL87_11505</name>
</gene>
<name>A0A3R8NZX3_9PSEU</name>
<dbReference type="AlphaFoldDB" id="A0A3R8NZX3"/>
<dbReference type="InterPro" id="IPR036188">
    <property type="entry name" value="FAD/NAD-bd_sf"/>
</dbReference>
<sequence>MGVEIGSDRKIVRHRAHRAPAAAAPGGRRVVVVGGGIAGLSAATGLAERGAEVQLIEREPHLGGRVGGWTERLADGEEVAMSRGFHAFFRQYYNLRRLFQRTDPGLERLVALDDYPLLDPQGRVDSFRGLPRTPPWNAVAFALQSPTFRLRDLVRLNPRAAAPLGDVGVPKVYERLDHVDAESFLHSINFPPAARHLAFEVFSRSFFAPPSQMSAAELATMFHIYFLGSSEGLLFDVPDAGFDRSLWTPLQKYLTARGTDFRTGTTVQRIDLVDAERPFRVHDDAGRTDEADGVVLATDVTGLRSIVEASPTLHAPQWTDAVRSLRTAPPFFVQRLWLDTPVAAERPAFLGTAGRPPLDNISVLDRYDRDAQDWAARHGGSVVELHAYAVAADADQRTHTDRLRRALLHRLHEIYPETGRAGVVAESFLWRQDCPLFGLGDFARRPSVATPHPGLVLAGDGIRIDLPVALMERAATTGWYAANRLLARWGLPGHDLFSVPTAGRSAVLRRLTARVEEGAA</sequence>
<dbReference type="Pfam" id="PF01593">
    <property type="entry name" value="Amino_oxidase"/>
    <property type="match status" value="1"/>
</dbReference>
<dbReference type="EMBL" id="RSAA01000010">
    <property type="protein sequence ID" value="RRO16910.1"/>
    <property type="molecule type" value="Genomic_DNA"/>
</dbReference>
<feature type="domain" description="Amine oxidase" evidence="1">
    <location>
        <begin position="37"/>
        <end position="486"/>
    </location>
</feature>
<keyword evidence="3" id="KW-1185">Reference proteome</keyword>
<protein>
    <submittedName>
        <fullName evidence="2">FAD-dependent oxidoreductase</fullName>
    </submittedName>
</protein>
<dbReference type="OrthoDB" id="7856496at2"/>
<proteinExistence type="predicted"/>
<dbReference type="InterPro" id="IPR050464">
    <property type="entry name" value="Zeta_carotene_desat/Oxidored"/>
</dbReference>
<evidence type="ECO:0000313" key="2">
    <source>
        <dbReference type="EMBL" id="RRO16910.1"/>
    </source>
</evidence>
<organism evidence="2 3">
    <name type="scientific">Saccharopolyspora rhizosphaerae</name>
    <dbReference type="NCBI Taxonomy" id="2492662"/>
    <lineage>
        <taxon>Bacteria</taxon>
        <taxon>Bacillati</taxon>
        <taxon>Actinomycetota</taxon>
        <taxon>Actinomycetes</taxon>
        <taxon>Pseudonocardiales</taxon>
        <taxon>Pseudonocardiaceae</taxon>
        <taxon>Saccharopolyspora</taxon>
    </lineage>
</organism>
<dbReference type="GO" id="GO:0016491">
    <property type="term" value="F:oxidoreductase activity"/>
    <property type="evidence" value="ECO:0007669"/>
    <property type="project" value="InterPro"/>
</dbReference>
<dbReference type="InterPro" id="IPR002937">
    <property type="entry name" value="Amino_oxidase"/>
</dbReference>